<gene>
    <name evidence="1" type="ORF">DWX94_04000</name>
</gene>
<name>A0A3R5WPB0_9FIRM</name>
<protein>
    <submittedName>
        <fullName evidence="1">Uncharacterized protein</fullName>
    </submittedName>
</protein>
<organism evidence="1 2">
    <name type="scientific">Coprococcus eutactus</name>
    <dbReference type="NCBI Taxonomy" id="33043"/>
    <lineage>
        <taxon>Bacteria</taxon>
        <taxon>Bacillati</taxon>
        <taxon>Bacillota</taxon>
        <taxon>Clostridia</taxon>
        <taxon>Lachnospirales</taxon>
        <taxon>Lachnospiraceae</taxon>
        <taxon>Coprococcus</taxon>
    </lineage>
</organism>
<dbReference type="AlphaFoldDB" id="A0A3R5WPB0"/>
<sequence length="114" mass="12981">MSYHLKNGNLEFEVGKKEQSILEGAMYWSFEKGIAEKTGDKEGYQQAQEAMSSVFHDMEQANIPNWVGNAALEFGRTHDLRGTYMSEFFEKSKYADVEKSAPKAEKAGKDMERD</sequence>
<comment type="caution">
    <text evidence="1">The sequence shown here is derived from an EMBL/GenBank/DDBJ whole genome shotgun (WGS) entry which is preliminary data.</text>
</comment>
<accession>A0A3R5WPB0</accession>
<reference evidence="1 2" key="1">
    <citation type="submission" date="2018-08" db="EMBL/GenBank/DDBJ databases">
        <title>A genome reference for cultivated species of the human gut microbiota.</title>
        <authorList>
            <person name="Zou Y."/>
            <person name="Xue W."/>
            <person name="Luo G."/>
        </authorList>
    </citation>
    <scope>NUCLEOTIDE SEQUENCE [LARGE SCALE GENOMIC DNA]</scope>
    <source>
        <strain evidence="1 2">AF22-21</strain>
    </source>
</reference>
<evidence type="ECO:0000313" key="1">
    <source>
        <dbReference type="EMBL" id="RGS43486.1"/>
    </source>
</evidence>
<evidence type="ECO:0000313" key="2">
    <source>
        <dbReference type="Proteomes" id="UP000283295"/>
    </source>
</evidence>
<dbReference type="Proteomes" id="UP000283295">
    <property type="component" value="Unassembled WGS sequence"/>
</dbReference>
<proteinExistence type="predicted"/>
<dbReference type="EMBL" id="QRVK01000006">
    <property type="protein sequence ID" value="RGS43486.1"/>
    <property type="molecule type" value="Genomic_DNA"/>
</dbReference>